<dbReference type="GO" id="GO:0009311">
    <property type="term" value="P:oligosaccharide metabolic process"/>
    <property type="evidence" value="ECO:0007669"/>
    <property type="project" value="InterPro"/>
</dbReference>
<reference evidence="2" key="1">
    <citation type="submission" date="2022-10" db="EMBL/GenBank/DDBJ databases">
        <authorList>
            <person name="Koch H."/>
        </authorList>
    </citation>
    <scope>NUCLEOTIDE SEQUENCE</scope>
    <source>
        <strain evidence="2">DNF</strain>
    </source>
</reference>
<dbReference type="KEGG" id="nti:DNFV4_02547"/>
<dbReference type="Proteomes" id="UP001179121">
    <property type="component" value="Chromosome"/>
</dbReference>
<dbReference type="InterPro" id="IPR008928">
    <property type="entry name" value="6-hairpin_glycosidase_sf"/>
</dbReference>
<evidence type="ECO:0000313" key="2">
    <source>
        <dbReference type="EMBL" id="CAI4032122.1"/>
    </source>
</evidence>
<feature type="domain" description="Mannosylglycerate hydrolase MGH1-like glycoside hydrolase" evidence="1">
    <location>
        <begin position="443"/>
        <end position="547"/>
    </location>
</feature>
<dbReference type="Pfam" id="PF22422">
    <property type="entry name" value="MGH1-like_GH"/>
    <property type="match status" value="2"/>
</dbReference>
<gene>
    <name evidence="2" type="ORF">DNFV4_02547</name>
</gene>
<dbReference type="InterPro" id="IPR054491">
    <property type="entry name" value="MGH1-like_GH"/>
</dbReference>
<dbReference type="InterPro" id="IPR004888">
    <property type="entry name" value="Glycoside_hydrolase_63"/>
</dbReference>
<dbReference type="RefSeq" id="WP_289268869.1">
    <property type="nucleotide sequence ID" value="NZ_OX365700.1"/>
</dbReference>
<dbReference type="GO" id="GO:0004573">
    <property type="term" value="F:Glc3Man9GlcNAc2 oligosaccharide glucosidase activity"/>
    <property type="evidence" value="ECO:0007669"/>
    <property type="project" value="InterPro"/>
</dbReference>
<evidence type="ECO:0000259" key="1">
    <source>
        <dbReference type="Pfam" id="PF22422"/>
    </source>
</evidence>
<name>A0AA86MZU2_9BACT</name>
<evidence type="ECO:0000313" key="3">
    <source>
        <dbReference type="Proteomes" id="UP001179121"/>
    </source>
</evidence>
<dbReference type="InterPro" id="IPR012341">
    <property type="entry name" value="6hp_glycosidase-like_sf"/>
</dbReference>
<proteinExistence type="predicted"/>
<dbReference type="PANTHER" id="PTHR10412">
    <property type="entry name" value="MANNOSYL-OLIGOSACCHARIDE GLUCOSIDASE"/>
    <property type="match status" value="1"/>
</dbReference>
<accession>A0AA86MZU2</accession>
<dbReference type="PANTHER" id="PTHR10412:SF10">
    <property type="entry name" value="GLYCOSYL HYDROLASE FAMILY 63 C-TERMINAL DOMAIN-CONTAINING PROTEIN"/>
    <property type="match status" value="1"/>
</dbReference>
<dbReference type="Gene3D" id="1.50.10.10">
    <property type="match status" value="1"/>
</dbReference>
<dbReference type="AlphaFoldDB" id="A0AA86MZU2"/>
<sequence length="926" mass="105877">MTEEAKRLDAAREDNVAWRKWGPYLSERQWGTVREDYSYGGDAWNFFTHDHARSRAYRWGEDGLGGISDDKQRLRFALALWNGKDSILKERLFGLTNSEANHGEDVKEYYFYLDSTPTHSYMKFLYKYPQAAYPYADLVETNRRRSREEMEYELLDTGVFNEDRYFDVFVEYAKASPEDILIKITVANRGPEEAELHVLPTLWFRNDWAPWISRRGEKPLLKEIEGPAGAKTIAALHPVLGGYDLYCDGDVPLLFTENSTNHAKLHLDYPDAGPYLKDAINNYVVEGRQDAVNPERQGTKAAAHYRLKVGPRQSAAVRLRLVRQASAQIGDNPAKTTVKGKAKGDAGPFGQAFDQIVQERLGEADEFYRAVTPPSVSPDAANVMRQALAGMLWSKQYYYWDGDAWLEEHNAHPLHRGSRHFRNREWFHMINDDIISMPDKWEYPWYAAWDLAFHTLPLSIVDPDFAKQQMEMMLRGVYLHPSGQIPAYEWNFSDVNPPVHSWATLFLHRTELALRGEADVDFLKSAFNKLLLNFTWWVNRKDRFGKNVFEGGFLGLDNIGVFDRSAPLPTGGYLEQADGTAWMALFTQNMLELSVEIVPHDRTYEGMVGKFVEHFLYIAAAMNRPGDDGMWDEEDGFYYDLLRLPDGSGTKLKVRSMVGLLPLCATTVVEAWQRERVPQAVAMFMERARQMPELLTSVHKTGPGHLGVADRGIFALVNEERLRRILSKMLDENEFLSPYGIRSLSKFHQQHPYVFCVDGQEYRVDYLPAESNTGMFGGNSNWRGPVWMPVNALIIRALLAYYLYYGDNFTIECPTGSGKMMNLFEVSKDIADRLTRMFLRNADGKRPVYGGTKKYQEDPHWRDHILFYEYFHGDNGAGLGASHQTGWTGVVAKLIQLFGLLDPKRMLEGGKMAAFVRGTPEGKAKP</sequence>
<dbReference type="SUPFAM" id="SSF48208">
    <property type="entry name" value="Six-hairpin glycosidases"/>
    <property type="match status" value="1"/>
</dbReference>
<dbReference type="EMBL" id="OX365700">
    <property type="protein sequence ID" value="CAI4032122.1"/>
    <property type="molecule type" value="Genomic_DNA"/>
</dbReference>
<organism evidence="2 3">
    <name type="scientific">Nitrospira tepida</name>
    <dbReference type="NCBI Taxonomy" id="2973512"/>
    <lineage>
        <taxon>Bacteria</taxon>
        <taxon>Pseudomonadati</taxon>
        <taxon>Nitrospirota</taxon>
        <taxon>Nitrospiria</taxon>
        <taxon>Nitrospirales</taxon>
        <taxon>Nitrospiraceae</taxon>
        <taxon>Nitrospira</taxon>
    </lineage>
</organism>
<keyword evidence="3" id="KW-1185">Reference proteome</keyword>
<protein>
    <submittedName>
        <fullName evidence="2">Mannosyl oligosaccharide glucosidase</fullName>
    </submittedName>
</protein>
<feature type="domain" description="Mannosylglycerate hydrolase MGH1-like glycoside hydrolase" evidence="1">
    <location>
        <begin position="714"/>
        <end position="885"/>
    </location>
</feature>